<protein>
    <submittedName>
        <fullName evidence="1">Uncharacterized protein</fullName>
    </submittedName>
</protein>
<accession>A0A165PG41</accession>
<dbReference type="Proteomes" id="UP000076761">
    <property type="component" value="Unassembled WGS sequence"/>
</dbReference>
<dbReference type="InParanoid" id="A0A165PG41"/>
<dbReference type="STRING" id="1314782.A0A165PG41"/>
<evidence type="ECO:0000313" key="2">
    <source>
        <dbReference type="Proteomes" id="UP000076761"/>
    </source>
</evidence>
<evidence type="ECO:0000313" key="1">
    <source>
        <dbReference type="EMBL" id="KZT20994.1"/>
    </source>
</evidence>
<name>A0A165PG41_9AGAM</name>
<dbReference type="AlphaFoldDB" id="A0A165PG41"/>
<keyword evidence="2" id="KW-1185">Reference proteome</keyword>
<dbReference type="EMBL" id="KV425612">
    <property type="protein sequence ID" value="KZT20994.1"/>
    <property type="molecule type" value="Genomic_DNA"/>
</dbReference>
<proteinExistence type="predicted"/>
<organism evidence="1 2">
    <name type="scientific">Neolentinus lepideus HHB14362 ss-1</name>
    <dbReference type="NCBI Taxonomy" id="1314782"/>
    <lineage>
        <taxon>Eukaryota</taxon>
        <taxon>Fungi</taxon>
        <taxon>Dikarya</taxon>
        <taxon>Basidiomycota</taxon>
        <taxon>Agaricomycotina</taxon>
        <taxon>Agaricomycetes</taxon>
        <taxon>Gloeophyllales</taxon>
        <taxon>Gloeophyllaceae</taxon>
        <taxon>Neolentinus</taxon>
    </lineage>
</organism>
<reference evidence="1 2" key="1">
    <citation type="journal article" date="2016" name="Mol. Biol. Evol.">
        <title>Comparative Genomics of Early-Diverging Mushroom-Forming Fungi Provides Insights into the Origins of Lignocellulose Decay Capabilities.</title>
        <authorList>
            <person name="Nagy L.G."/>
            <person name="Riley R."/>
            <person name="Tritt A."/>
            <person name="Adam C."/>
            <person name="Daum C."/>
            <person name="Floudas D."/>
            <person name="Sun H."/>
            <person name="Yadav J.S."/>
            <person name="Pangilinan J."/>
            <person name="Larsson K.H."/>
            <person name="Matsuura K."/>
            <person name="Barry K."/>
            <person name="Labutti K."/>
            <person name="Kuo R."/>
            <person name="Ohm R.A."/>
            <person name="Bhattacharya S.S."/>
            <person name="Shirouzu T."/>
            <person name="Yoshinaga Y."/>
            <person name="Martin F.M."/>
            <person name="Grigoriev I.V."/>
            <person name="Hibbett D.S."/>
        </authorList>
    </citation>
    <scope>NUCLEOTIDE SEQUENCE [LARGE SCALE GENOMIC DNA]</scope>
    <source>
        <strain evidence="1 2">HHB14362 ss-1</strain>
    </source>
</reference>
<dbReference type="OrthoDB" id="3204217at2759"/>
<gene>
    <name evidence="1" type="ORF">NEOLEDRAFT_1164772</name>
</gene>
<sequence>MRVGGDYDAWEQLKDDFAKAAEQYETDDIAGTLPMLRQVLTQCHRFLIQYEDPSVLYTTETVQEDPVPSLFTPTEERLARDWGFNNDDDGFFSRPITSWKISRGEVATAFHAILGITLFLFGNLVAQDSSVILQDEPKHATDYWLAALDVFETGENLPSRTAGRSEAEDWRMAIVWGRTLVCLADEKISRSRQARKEAEEAGQYYSPLMAYDSFMAEEPKWPEDSVFYAISQRRPPVTRRMSLASATANDIMMLAMDQFSRGIFHMPHAQSSHSHHFLCSSSSHNAESASFSRPKELFTIASEVLGLAERLDSASERQYWASWADSVFNQMKMEVDMDAWRGPITSARGRCWLIMGSAKVEELESALERGELEVLQSEEAEEAREGLTMAISFFERAKGSTTQSEQEDLQSLLAEALLTLANLTIDNNKREELYSRAQAEGGDQVVLELVGRPRDDGDVDMDES</sequence>